<protein>
    <submittedName>
        <fullName evidence="1">Regulatory protein</fullName>
    </submittedName>
</protein>
<dbReference type="RefSeq" id="XP_012190149.1">
    <property type="nucleotide sequence ID" value="XM_012334759.1"/>
</dbReference>
<dbReference type="InterPro" id="IPR023213">
    <property type="entry name" value="CAT-like_dom_sf"/>
</dbReference>
<dbReference type="GeneID" id="24109428"/>
<evidence type="ECO:0000313" key="2">
    <source>
        <dbReference type="Proteomes" id="UP000014071"/>
    </source>
</evidence>
<dbReference type="EMBL" id="DF238802">
    <property type="protein sequence ID" value="GAC96562.1"/>
    <property type="molecule type" value="Genomic_DNA"/>
</dbReference>
<reference evidence="2" key="1">
    <citation type="journal article" date="2013" name="Genome Announc.">
        <title>Draft genome sequence of the basidiomycetous yeast-like fungus Pseudozyma hubeiensis SY62, which produces an abundant amount of the biosurfactant mannosylerythritol lipids.</title>
        <authorList>
            <person name="Konishi M."/>
            <person name="Hatada Y."/>
            <person name="Horiuchi J."/>
        </authorList>
    </citation>
    <scope>NUCLEOTIDE SEQUENCE [LARGE SCALE GENOMIC DNA]</scope>
    <source>
        <strain evidence="2">SY62</strain>
    </source>
</reference>
<dbReference type="GO" id="GO:0016747">
    <property type="term" value="F:acyltransferase activity, transferring groups other than amino-acyl groups"/>
    <property type="evidence" value="ECO:0007669"/>
    <property type="project" value="TreeGrafter"/>
</dbReference>
<dbReference type="eggNOG" id="ENOG502RJXU">
    <property type="taxonomic scope" value="Eukaryota"/>
</dbReference>
<dbReference type="Gene3D" id="3.30.559.10">
    <property type="entry name" value="Chloramphenicol acetyltransferase-like domain"/>
    <property type="match status" value="2"/>
</dbReference>
<sequence length="503" mass="56031">MKSKPDTVLSGYKSTSIPVLDSTTANTDILARIALTFPASLSLSQLEDSWYALVRAWPVLAARVRPTPSTPSGLSFFIPTPAKLDELEKRSRTTSNPLEKHIVVLDDSTHSVSAYHPIVGQAVQSQLDDTQISIGSSPEKKRLNESTCTNACTSWKQLLATDQAYVTAQATKWSDATSLCIAFSHTLGDAFAVKDIFAAWAKALRGEVVAGLDGVGVDPFGRFLPHDGEKVEKLPLGWKKFGLANKIKLISHLLWDIQVKRPEKTIKQYYVYIPKSKVDALVAEAKADVKRIRSASTEEESAREYTVSTFNVLFAWLLQNLHAANRHPSRHSSVLCVVNAKTRPPTGHIPSDYPQHQLWGGAFGVPLRRLLVRDYATLPLGQLALHIRVSLNEQIAPDNIRSNVRMLLRETLWKKPSGEMVWFSPEPRDEWCGCTEWRSVKFGDVEIDKCRPVAISTHMEIPMTQRNRWALLGDAGGGVWFSGGMTETEARWKDGFGRYKWVG</sequence>
<gene>
    <name evidence="1" type="ORF">PHSY_004143</name>
</gene>
<proteinExistence type="predicted"/>
<name>R9P5P4_PSEHS</name>
<dbReference type="PANTHER" id="PTHR31642">
    <property type="entry name" value="TRICHOTHECENE 3-O-ACETYLTRANSFERASE"/>
    <property type="match status" value="1"/>
</dbReference>
<dbReference type="AlphaFoldDB" id="R9P5P4"/>
<dbReference type="PANTHER" id="PTHR31642:SF294">
    <property type="entry name" value="ACETYLTRANSFERASE MATC1"/>
    <property type="match status" value="1"/>
</dbReference>
<dbReference type="InterPro" id="IPR050317">
    <property type="entry name" value="Plant_Fungal_Acyltransferase"/>
</dbReference>
<organism evidence="1 2">
    <name type="scientific">Pseudozyma hubeiensis (strain SY62)</name>
    <name type="common">Yeast</name>
    <dbReference type="NCBI Taxonomy" id="1305764"/>
    <lineage>
        <taxon>Eukaryota</taxon>
        <taxon>Fungi</taxon>
        <taxon>Dikarya</taxon>
        <taxon>Basidiomycota</taxon>
        <taxon>Ustilaginomycotina</taxon>
        <taxon>Ustilaginomycetes</taxon>
        <taxon>Ustilaginales</taxon>
        <taxon>Ustilaginaceae</taxon>
        <taxon>Pseudozyma</taxon>
    </lineage>
</organism>
<dbReference type="STRING" id="1305764.R9P5P4"/>
<dbReference type="OrthoDB" id="21502at2759"/>
<accession>R9P5P4</accession>
<keyword evidence="2" id="KW-1185">Reference proteome</keyword>
<dbReference type="HOGENOM" id="CLU_502670_0_0_1"/>
<evidence type="ECO:0000313" key="1">
    <source>
        <dbReference type="EMBL" id="GAC96562.1"/>
    </source>
</evidence>
<dbReference type="Proteomes" id="UP000014071">
    <property type="component" value="Unassembled WGS sequence"/>
</dbReference>